<dbReference type="PANTHER" id="PTHR48068:SF4">
    <property type="entry name" value="TATA-BOX BINDING PROTEIN ASSOCIATED FACTOR 9"/>
    <property type="match status" value="1"/>
</dbReference>
<keyword evidence="5" id="KW-0539">Nucleus</keyword>
<dbReference type="InterPro" id="IPR051431">
    <property type="entry name" value="TFIID_subunit_9"/>
</dbReference>
<sequence length="226" mass="24608">MADASGTANGESASHPSVKASQSSSEPTVDTGASRRPRDARTIHLILASMGVTAYQERVPLALMDIAFRYTSSVLQDALLYWDAAHPATTTGQPPPQITMSDLRMAIAAKVNHQFVTAPPKEFMLTIAEERNKVVLPPVGKDWGIRLPPEQYCLTGVNWELLAEPLDDGDDEEEEDEEADAEGEPAPPKEATRVEREEADEDMPDAVAEMFGENGDGDHDQDMMGM</sequence>
<dbReference type="InterPro" id="IPR003162">
    <property type="entry name" value="TFIID-31"/>
</dbReference>
<dbReference type="AlphaFoldDB" id="A0AAV9UBM5"/>
<name>A0AAV9UBM5_9PEZI</name>
<dbReference type="SUPFAM" id="SSF47113">
    <property type="entry name" value="Histone-fold"/>
    <property type="match status" value="1"/>
</dbReference>
<evidence type="ECO:0000256" key="5">
    <source>
        <dbReference type="ARBA" id="ARBA00023242"/>
    </source>
</evidence>
<keyword evidence="3" id="KW-0805">Transcription regulation</keyword>
<dbReference type="Pfam" id="PF02291">
    <property type="entry name" value="TFIID-31kDa"/>
    <property type="match status" value="1"/>
</dbReference>
<dbReference type="GO" id="GO:0005669">
    <property type="term" value="C:transcription factor TFIID complex"/>
    <property type="evidence" value="ECO:0007669"/>
    <property type="project" value="TreeGrafter"/>
</dbReference>
<comment type="caution">
    <text evidence="7">The sequence shown here is derived from an EMBL/GenBank/DDBJ whole genome shotgun (WGS) entry which is preliminary data.</text>
</comment>
<evidence type="ECO:0000256" key="1">
    <source>
        <dbReference type="ARBA" id="ARBA00004123"/>
    </source>
</evidence>
<evidence type="ECO:0000313" key="7">
    <source>
        <dbReference type="EMBL" id="KAK6338843.1"/>
    </source>
</evidence>
<proteinExistence type="inferred from homology"/>
<feature type="region of interest" description="Disordered" evidence="6">
    <location>
        <begin position="1"/>
        <end position="37"/>
    </location>
</feature>
<dbReference type="GO" id="GO:0051123">
    <property type="term" value="P:RNA polymerase II preinitiation complex assembly"/>
    <property type="evidence" value="ECO:0007669"/>
    <property type="project" value="TreeGrafter"/>
</dbReference>
<dbReference type="Proteomes" id="UP001375240">
    <property type="component" value="Unassembled WGS sequence"/>
</dbReference>
<dbReference type="CDD" id="cd07979">
    <property type="entry name" value="HFD_TAF9"/>
    <property type="match status" value="1"/>
</dbReference>
<comment type="similarity">
    <text evidence="2">Belongs to the TAF9 family.</text>
</comment>
<evidence type="ECO:0000256" key="2">
    <source>
        <dbReference type="ARBA" id="ARBA00007646"/>
    </source>
</evidence>
<dbReference type="GO" id="GO:0000124">
    <property type="term" value="C:SAGA complex"/>
    <property type="evidence" value="ECO:0007669"/>
    <property type="project" value="TreeGrafter"/>
</dbReference>
<accession>A0AAV9UBM5</accession>
<feature type="compositionally biased region" description="Polar residues" evidence="6">
    <location>
        <begin position="1"/>
        <end position="28"/>
    </location>
</feature>
<evidence type="ECO:0000313" key="8">
    <source>
        <dbReference type="Proteomes" id="UP001375240"/>
    </source>
</evidence>
<comment type="subcellular location">
    <subcellularLocation>
        <location evidence="1">Nucleus</location>
    </subcellularLocation>
</comment>
<reference evidence="7 8" key="1">
    <citation type="submission" date="2019-10" db="EMBL/GenBank/DDBJ databases">
        <authorList>
            <person name="Palmer J.M."/>
        </authorList>
    </citation>
    <scope>NUCLEOTIDE SEQUENCE [LARGE SCALE GENOMIC DNA]</scope>
    <source>
        <strain evidence="7 8">TWF696</strain>
    </source>
</reference>
<evidence type="ECO:0000256" key="4">
    <source>
        <dbReference type="ARBA" id="ARBA00023163"/>
    </source>
</evidence>
<keyword evidence="8" id="KW-1185">Reference proteome</keyword>
<dbReference type="GO" id="GO:0003713">
    <property type="term" value="F:transcription coactivator activity"/>
    <property type="evidence" value="ECO:0007669"/>
    <property type="project" value="TreeGrafter"/>
</dbReference>
<evidence type="ECO:0000256" key="3">
    <source>
        <dbReference type="ARBA" id="ARBA00023015"/>
    </source>
</evidence>
<feature type="compositionally biased region" description="Basic and acidic residues" evidence="6">
    <location>
        <begin position="216"/>
        <end position="226"/>
    </location>
</feature>
<dbReference type="InterPro" id="IPR009072">
    <property type="entry name" value="Histone-fold"/>
</dbReference>
<protein>
    <submittedName>
        <fullName evidence="7">Transcription initiation factor TFIID subunit 9</fullName>
    </submittedName>
</protein>
<evidence type="ECO:0000256" key="6">
    <source>
        <dbReference type="SAM" id="MobiDB-lite"/>
    </source>
</evidence>
<gene>
    <name evidence="7" type="primary">TAF9</name>
    <name evidence="7" type="ORF">TWF696_009651</name>
</gene>
<keyword evidence="4" id="KW-0804">Transcription</keyword>
<dbReference type="Gene3D" id="1.10.20.10">
    <property type="entry name" value="Histone, subunit A"/>
    <property type="match status" value="1"/>
</dbReference>
<feature type="region of interest" description="Disordered" evidence="6">
    <location>
        <begin position="167"/>
        <end position="226"/>
    </location>
</feature>
<organism evidence="7 8">
    <name type="scientific">Orbilia brochopaga</name>
    <dbReference type="NCBI Taxonomy" id="3140254"/>
    <lineage>
        <taxon>Eukaryota</taxon>
        <taxon>Fungi</taxon>
        <taxon>Dikarya</taxon>
        <taxon>Ascomycota</taxon>
        <taxon>Pezizomycotina</taxon>
        <taxon>Orbiliomycetes</taxon>
        <taxon>Orbiliales</taxon>
        <taxon>Orbiliaceae</taxon>
        <taxon>Orbilia</taxon>
    </lineage>
</organism>
<feature type="compositionally biased region" description="Acidic residues" evidence="6">
    <location>
        <begin position="167"/>
        <end position="183"/>
    </location>
</feature>
<dbReference type="GO" id="GO:0016251">
    <property type="term" value="F:RNA polymerase II general transcription initiation factor activity"/>
    <property type="evidence" value="ECO:0007669"/>
    <property type="project" value="TreeGrafter"/>
</dbReference>
<dbReference type="GO" id="GO:0046982">
    <property type="term" value="F:protein heterodimerization activity"/>
    <property type="evidence" value="ECO:0007669"/>
    <property type="project" value="InterPro"/>
</dbReference>
<dbReference type="EMBL" id="JAVHNQ010000009">
    <property type="protein sequence ID" value="KAK6338843.1"/>
    <property type="molecule type" value="Genomic_DNA"/>
</dbReference>
<dbReference type="PANTHER" id="PTHR48068">
    <property type="entry name" value="TAF9 RNA POLYMERASE II, TATA BOX-BINDING PROTEIN (TBP)-ASSOCIATED FACTOR"/>
    <property type="match status" value="1"/>
</dbReference>